<proteinExistence type="inferred from homology"/>
<evidence type="ECO:0000256" key="7">
    <source>
        <dbReference type="ARBA" id="ARBA00046611"/>
    </source>
</evidence>
<evidence type="ECO:0000256" key="8">
    <source>
        <dbReference type="RuleBase" id="RU365059"/>
    </source>
</evidence>
<sequence length="289" mass="32761">MAFAQVVIGPPGSGKTTYCKGMQEFLSKIGRKVAVVNLDPANDLLPYDAAVDISELVNLDDVMENLKLGPNGGLIYCMEYLEKNLDWFKSQLEKFNDCYILFDCPGQVELYTHHDSVKRILAELQKWNFKLAAIHLVDSHYCSDPAKFISVLLTSLSTMLQMELPHVNVLSKVDLIESYGKLAFNLDFYTEVLDLSYLVDHLADDPFLKKFKKLNEAITGVVQDYSLVSFSTLNIKDKESVFNLMKVVDKANGYVFGDLEERSVNKLMSVAVGADFEYFRYPFVYIYNG</sequence>
<dbReference type="InterPro" id="IPR004130">
    <property type="entry name" value="Gpn"/>
</dbReference>
<dbReference type="Proteomes" id="UP000230750">
    <property type="component" value="Unassembled WGS sequence"/>
</dbReference>
<evidence type="ECO:0000256" key="4">
    <source>
        <dbReference type="ARBA" id="ARBA00022741"/>
    </source>
</evidence>
<evidence type="ECO:0000313" key="10">
    <source>
        <dbReference type="Proteomes" id="UP000230750"/>
    </source>
</evidence>
<dbReference type="SUPFAM" id="SSF52540">
    <property type="entry name" value="P-loop containing nucleoside triphosphate hydrolases"/>
    <property type="match status" value="1"/>
</dbReference>
<keyword evidence="4 8" id="KW-0547">Nucleotide-binding</keyword>
<dbReference type="EMBL" id="MRZV01000313">
    <property type="protein sequence ID" value="PIK52802.1"/>
    <property type="molecule type" value="Genomic_DNA"/>
</dbReference>
<dbReference type="Pfam" id="PF03029">
    <property type="entry name" value="ATP_bind_1"/>
    <property type="match status" value="1"/>
</dbReference>
<dbReference type="PANTHER" id="PTHR21231:SF3">
    <property type="entry name" value="GPN-LOOP GTPASE 2"/>
    <property type="match status" value="1"/>
</dbReference>
<gene>
    <name evidence="9" type="ORF">BSL78_10313</name>
</gene>
<comment type="subunit">
    <text evidence="7">Heterodimers with GPN1 or GPN3. Binds to RNA polymerase II (RNAPII).</text>
</comment>
<dbReference type="AlphaFoldDB" id="A0A2G8KXV5"/>
<evidence type="ECO:0000256" key="6">
    <source>
        <dbReference type="ARBA" id="ARBA00023134"/>
    </source>
</evidence>
<dbReference type="STRING" id="307972.A0A2G8KXV5"/>
<evidence type="ECO:0000256" key="5">
    <source>
        <dbReference type="ARBA" id="ARBA00022801"/>
    </source>
</evidence>
<name>A0A2G8KXV5_STIJA</name>
<dbReference type="OrthoDB" id="5839at2759"/>
<dbReference type="GO" id="GO:0003924">
    <property type="term" value="F:GTPase activity"/>
    <property type="evidence" value="ECO:0007669"/>
    <property type="project" value="TreeGrafter"/>
</dbReference>
<dbReference type="InterPro" id="IPR030231">
    <property type="entry name" value="Gpn2"/>
</dbReference>
<dbReference type="InterPro" id="IPR027417">
    <property type="entry name" value="P-loop_NTPase"/>
</dbReference>
<comment type="similarity">
    <text evidence="2 8">Belongs to the GPN-loop GTPase family.</text>
</comment>
<evidence type="ECO:0000256" key="1">
    <source>
        <dbReference type="ARBA" id="ARBA00003181"/>
    </source>
</evidence>
<reference evidence="9 10" key="1">
    <citation type="journal article" date="2017" name="PLoS Biol.">
        <title>The sea cucumber genome provides insights into morphological evolution and visceral regeneration.</title>
        <authorList>
            <person name="Zhang X."/>
            <person name="Sun L."/>
            <person name="Yuan J."/>
            <person name="Sun Y."/>
            <person name="Gao Y."/>
            <person name="Zhang L."/>
            <person name="Li S."/>
            <person name="Dai H."/>
            <person name="Hamel J.F."/>
            <person name="Liu C."/>
            <person name="Yu Y."/>
            <person name="Liu S."/>
            <person name="Lin W."/>
            <person name="Guo K."/>
            <person name="Jin S."/>
            <person name="Xu P."/>
            <person name="Storey K.B."/>
            <person name="Huan P."/>
            <person name="Zhang T."/>
            <person name="Zhou Y."/>
            <person name="Zhang J."/>
            <person name="Lin C."/>
            <person name="Li X."/>
            <person name="Xing L."/>
            <person name="Huo D."/>
            <person name="Sun M."/>
            <person name="Wang L."/>
            <person name="Mercier A."/>
            <person name="Li F."/>
            <person name="Yang H."/>
            <person name="Xiang J."/>
        </authorList>
    </citation>
    <scope>NUCLEOTIDE SEQUENCE [LARGE SCALE GENOMIC DNA]</scope>
    <source>
        <strain evidence="9">Shaxun</strain>
        <tissue evidence="9">Muscle</tissue>
    </source>
</reference>
<keyword evidence="5 8" id="KW-0378">Hydrolase</keyword>
<protein>
    <recommendedName>
        <fullName evidence="3 8">GPN-loop GTPase 2</fullName>
    </recommendedName>
</protein>
<dbReference type="GO" id="GO:0005737">
    <property type="term" value="C:cytoplasm"/>
    <property type="evidence" value="ECO:0007669"/>
    <property type="project" value="TreeGrafter"/>
</dbReference>
<dbReference type="PANTHER" id="PTHR21231">
    <property type="entry name" value="XPA-BINDING PROTEIN 1-RELATED"/>
    <property type="match status" value="1"/>
</dbReference>
<keyword evidence="6 8" id="KW-0342">GTP-binding</keyword>
<comment type="function">
    <text evidence="1 8">Small GTPase required for proper localization of RNA polymerase II and III (RNAPII and RNAPIII). May act at an RNAP assembly step prior to nuclear import.</text>
</comment>
<keyword evidence="10" id="KW-1185">Reference proteome</keyword>
<organism evidence="9 10">
    <name type="scientific">Stichopus japonicus</name>
    <name type="common">Sea cucumber</name>
    <dbReference type="NCBI Taxonomy" id="307972"/>
    <lineage>
        <taxon>Eukaryota</taxon>
        <taxon>Metazoa</taxon>
        <taxon>Echinodermata</taxon>
        <taxon>Eleutherozoa</taxon>
        <taxon>Echinozoa</taxon>
        <taxon>Holothuroidea</taxon>
        <taxon>Aspidochirotacea</taxon>
        <taxon>Aspidochirotida</taxon>
        <taxon>Stichopodidae</taxon>
        <taxon>Apostichopus</taxon>
    </lineage>
</organism>
<evidence type="ECO:0000256" key="2">
    <source>
        <dbReference type="ARBA" id="ARBA00005290"/>
    </source>
</evidence>
<comment type="caution">
    <text evidence="9">The sequence shown here is derived from an EMBL/GenBank/DDBJ whole genome shotgun (WGS) entry which is preliminary data.</text>
</comment>
<accession>A0A2G8KXV5</accession>
<dbReference type="CDD" id="cd17871">
    <property type="entry name" value="GPN2"/>
    <property type="match status" value="1"/>
</dbReference>
<dbReference type="GO" id="GO:0005525">
    <property type="term" value="F:GTP binding"/>
    <property type="evidence" value="ECO:0007669"/>
    <property type="project" value="UniProtKB-KW"/>
</dbReference>
<dbReference type="FunFam" id="3.40.50.300:FF:000338">
    <property type="entry name" value="GPN-loop GTPase 2"/>
    <property type="match status" value="1"/>
</dbReference>
<dbReference type="Gene3D" id="3.40.50.300">
    <property type="entry name" value="P-loop containing nucleotide triphosphate hydrolases"/>
    <property type="match status" value="1"/>
</dbReference>
<evidence type="ECO:0000313" key="9">
    <source>
        <dbReference type="EMBL" id="PIK52802.1"/>
    </source>
</evidence>
<evidence type="ECO:0000256" key="3">
    <source>
        <dbReference type="ARBA" id="ARBA00014588"/>
    </source>
</evidence>